<dbReference type="Pfam" id="PF13229">
    <property type="entry name" value="Beta_helix"/>
    <property type="match status" value="1"/>
</dbReference>
<name>X1SGG1_9ZZZZ</name>
<feature type="non-terminal residue" evidence="2">
    <location>
        <position position="275"/>
    </location>
</feature>
<dbReference type="InterPro" id="IPR039448">
    <property type="entry name" value="Beta_helix"/>
</dbReference>
<evidence type="ECO:0000259" key="1">
    <source>
        <dbReference type="Pfam" id="PF13229"/>
    </source>
</evidence>
<dbReference type="InterPro" id="IPR006626">
    <property type="entry name" value="PbH1"/>
</dbReference>
<organism evidence="2">
    <name type="scientific">marine sediment metagenome</name>
    <dbReference type="NCBI Taxonomy" id="412755"/>
    <lineage>
        <taxon>unclassified sequences</taxon>
        <taxon>metagenomes</taxon>
        <taxon>ecological metagenomes</taxon>
    </lineage>
</organism>
<protein>
    <recommendedName>
        <fullName evidence="1">Right handed beta helix domain-containing protein</fullName>
    </recommendedName>
</protein>
<feature type="non-terminal residue" evidence="2">
    <location>
        <position position="1"/>
    </location>
</feature>
<dbReference type="Gene3D" id="2.160.20.10">
    <property type="entry name" value="Single-stranded right-handed beta-helix, Pectin lyase-like"/>
    <property type="match status" value="1"/>
</dbReference>
<sequence>FIDGDGLATNEHGIELTGRTNCGIKNLAIQTEDGGTKTSHCIFLDDGCNDFLIDNVVIVDSDSDGIHIAGTNIVGGIISNCIIEDVDDHGIYVDVDAANTAARITIKNNRIAGAGNDGIYVGATGAGSPYWNIEGNNIVSSTQNGMELYELTLSNIVNNVIHTSTFHGMVLSTGSNHNNIEGNQCYNNVRHGIGIVDSTENTLIGNTCNGNDSGNTNTYCGIHLQVCDYTTVVGNHCYDNDKDGICILRCSYCVITGNNCHENTQGDGIMITGDG</sequence>
<dbReference type="InterPro" id="IPR012334">
    <property type="entry name" value="Pectin_lyas_fold"/>
</dbReference>
<reference evidence="2" key="1">
    <citation type="journal article" date="2014" name="Front. Microbiol.">
        <title>High frequency of phylogenetically diverse reductive dehalogenase-homologous genes in deep subseafloor sedimentary metagenomes.</title>
        <authorList>
            <person name="Kawai M."/>
            <person name="Futagami T."/>
            <person name="Toyoda A."/>
            <person name="Takaki Y."/>
            <person name="Nishi S."/>
            <person name="Hori S."/>
            <person name="Arai W."/>
            <person name="Tsubouchi T."/>
            <person name="Morono Y."/>
            <person name="Uchiyama I."/>
            <person name="Ito T."/>
            <person name="Fujiyama A."/>
            <person name="Inagaki F."/>
            <person name="Takami H."/>
        </authorList>
    </citation>
    <scope>NUCLEOTIDE SEQUENCE</scope>
    <source>
        <strain evidence="2">Expedition CK06-06</strain>
    </source>
</reference>
<accession>X1SGG1</accession>
<feature type="domain" description="Right handed beta helix" evidence="1">
    <location>
        <begin position="100"/>
        <end position="213"/>
    </location>
</feature>
<comment type="caution">
    <text evidence="2">The sequence shown here is derived from an EMBL/GenBank/DDBJ whole genome shotgun (WGS) entry which is preliminary data.</text>
</comment>
<evidence type="ECO:0000313" key="2">
    <source>
        <dbReference type="EMBL" id="GAI92048.1"/>
    </source>
</evidence>
<dbReference type="EMBL" id="BARW01019156">
    <property type="protein sequence ID" value="GAI92048.1"/>
    <property type="molecule type" value="Genomic_DNA"/>
</dbReference>
<dbReference type="SMART" id="SM00710">
    <property type="entry name" value="PbH1"/>
    <property type="match status" value="9"/>
</dbReference>
<dbReference type="AlphaFoldDB" id="X1SGG1"/>
<dbReference type="InterPro" id="IPR011050">
    <property type="entry name" value="Pectin_lyase_fold/virulence"/>
</dbReference>
<dbReference type="SUPFAM" id="SSF51126">
    <property type="entry name" value="Pectin lyase-like"/>
    <property type="match status" value="1"/>
</dbReference>
<proteinExistence type="predicted"/>
<dbReference type="NCBIfam" id="TIGR03804">
    <property type="entry name" value="para_beta_helix"/>
    <property type="match status" value="2"/>
</dbReference>
<dbReference type="InterPro" id="IPR022441">
    <property type="entry name" value="Para_beta_helix_rpt-2"/>
</dbReference>
<gene>
    <name evidence="2" type="ORF">S12H4_32642</name>
</gene>